<evidence type="ECO:0000256" key="4">
    <source>
        <dbReference type="PROSITE-ProRule" id="PRU00278"/>
    </source>
</evidence>
<dbReference type="eggNOG" id="KOG3259">
    <property type="taxonomic scope" value="Eukaryota"/>
</dbReference>
<dbReference type="GO" id="GO:0140463">
    <property type="term" value="F:chromatin-protein adaptor activity"/>
    <property type="evidence" value="ECO:0007669"/>
    <property type="project" value="EnsemblFungi"/>
</dbReference>
<dbReference type="EMBL" id="CP017554">
    <property type="protein sequence ID" value="AOW01704.1"/>
    <property type="molecule type" value="Genomic_DNA"/>
</dbReference>
<dbReference type="FunFam" id="3.10.50.40:FF:000026">
    <property type="entry name" value="Peptidyl-prolyl cis-trans isomerase"/>
    <property type="match status" value="1"/>
</dbReference>
<accession>A0A1D8N7T9</accession>
<dbReference type="SUPFAM" id="SSF54534">
    <property type="entry name" value="FKBP-like"/>
    <property type="match status" value="1"/>
</dbReference>
<dbReference type="OMA" id="DEVQCLH"/>
<organism evidence="8 10">
    <name type="scientific">Yarrowia lipolytica</name>
    <name type="common">Candida lipolytica</name>
    <dbReference type="NCBI Taxonomy" id="4952"/>
    <lineage>
        <taxon>Eukaryota</taxon>
        <taxon>Fungi</taxon>
        <taxon>Dikarya</taxon>
        <taxon>Ascomycota</taxon>
        <taxon>Saccharomycotina</taxon>
        <taxon>Dipodascomycetes</taxon>
        <taxon>Dipodascales</taxon>
        <taxon>Dipodascales incertae sedis</taxon>
        <taxon>Yarrowia</taxon>
    </lineage>
</organism>
<dbReference type="InterPro" id="IPR036020">
    <property type="entry name" value="WW_dom_sf"/>
</dbReference>
<evidence type="ECO:0000256" key="5">
    <source>
        <dbReference type="RuleBase" id="RU363014"/>
    </source>
</evidence>
<evidence type="ECO:0000313" key="10">
    <source>
        <dbReference type="Proteomes" id="UP000182444"/>
    </source>
</evidence>
<dbReference type="Pfam" id="PF00397">
    <property type="entry name" value="WW"/>
    <property type="match status" value="1"/>
</dbReference>
<dbReference type="InterPro" id="IPR000297">
    <property type="entry name" value="PPIase_PpiC"/>
</dbReference>
<gene>
    <name evidence="9" type="ORF">B0I71DRAFT_135273</name>
    <name evidence="8" type="ORF">YALI1_B19290g</name>
</gene>
<name>A0A1D8N7T9_YARLL</name>
<dbReference type="PROSITE" id="PS01159">
    <property type="entry name" value="WW_DOMAIN_1"/>
    <property type="match status" value="1"/>
</dbReference>
<dbReference type="RefSeq" id="XP_500894.1">
    <property type="nucleotide sequence ID" value="XM_500894.1"/>
</dbReference>
<dbReference type="PANTHER" id="PTHR10657">
    <property type="entry name" value="PEPTIDYL-PROLYL CIS-TRANS ISOMERASE"/>
    <property type="match status" value="1"/>
</dbReference>
<protein>
    <recommendedName>
        <fullName evidence="5">Peptidyl-prolyl cis-trans isomerase</fullName>
        <ecNumber evidence="5">5.2.1.8</ecNumber>
    </recommendedName>
</protein>
<dbReference type="PANTHER" id="PTHR10657:SF4">
    <property type="entry name" value="PEPTIDYL-PROLYL CIS-TRANS ISOMERASE-RELATED"/>
    <property type="match status" value="1"/>
</dbReference>
<proteinExistence type="predicted"/>
<feature type="domain" description="PpiC" evidence="7">
    <location>
        <begin position="74"/>
        <end position="185"/>
    </location>
</feature>
<dbReference type="SUPFAM" id="SSF51045">
    <property type="entry name" value="WW domain"/>
    <property type="match status" value="1"/>
</dbReference>
<dbReference type="Proteomes" id="UP000182444">
    <property type="component" value="Chromosome 1B"/>
</dbReference>
<dbReference type="GO" id="GO:0180010">
    <property type="term" value="P:co-transcriptional mRNA 3'-end processing, cleavage and polyadenylation pathway"/>
    <property type="evidence" value="ECO:0007669"/>
    <property type="project" value="EnsemblFungi"/>
</dbReference>
<dbReference type="InterPro" id="IPR001202">
    <property type="entry name" value="WW_dom"/>
</dbReference>
<dbReference type="OrthoDB" id="2530521at2759"/>
<dbReference type="KEGG" id="yli:2907226"/>
<dbReference type="AlphaFoldDB" id="A0A1D8N7T9"/>
<evidence type="ECO:0000256" key="1">
    <source>
        <dbReference type="ARBA" id="ARBA00000971"/>
    </source>
</evidence>
<feature type="domain" description="WW" evidence="6">
    <location>
        <begin position="7"/>
        <end position="41"/>
    </location>
</feature>
<evidence type="ECO:0000256" key="2">
    <source>
        <dbReference type="ARBA" id="ARBA00023110"/>
    </source>
</evidence>
<dbReference type="Proteomes" id="UP000256601">
    <property type="component" value="Unassembled WGS sequence"/>
</dbReference>
<comment type="catalytic activity">
    <reaction evidence="1 5">
        <text>[protein]-peptidylproline (omega=180) = [protein]-peptidylproline (omega=0)</text>
        <dbReference type="Rhea" id="RHEA:16237"/>
        <dbReference type="Rhea" id="RHEA-COMP:10747"/>
        <dbReference type="Rhea" id="RHEA-COMP:10748"/>
        <dbReference type="ChEBI" id="CHEBI:83833"/>
        <dbReference type="ChEBI" id="CHEBI:83834"/>
        <dbReference type="EC" id="5.2.1.8"/>
    </reaction>
</comment>
<dbReference type="Pfam" id="PF00639">
    <property type="entry name" value="Rotamase"/>
    <property type="match status" value="1"/>
</dbReference>
<dbReference type="EC" id="5.2.1.8" evidence="5"/>
<reference evidence="9 11" key="2">
    <citation type="submission" date="2018-07" db="EMBL/GenBank/DDBJ databases">
        <title>Draft Genome Assemblies for Five Robust Yarrowia lipolytica Strains Exhibiting High Lipid Production and Pentose Sugar Utilization and Sugar Alcohol Secretion from Undetoxified Lignocellulosic Biomass Hydrolysates.</title>
        <authorList>
            <consortium name="DOE Joint Genome Institute"/>
            <person name="Walker C."/>
            <person name="Ryu S."/>
            <person name="Na H."/>
            <person name="Zane M."/>
            <person name="LaButti K."/>
            <person name="Lipzen A."/>
            <person name="Haridas S."/>
            <person name="Barry K."/>
            <person name="Grigoriev I.V."/>
            <person name="Quarterman J."/>
            <person name="Slininger P."/>
            <person name="Dien B."/>
            <person name="Trinh C.T."/>
        </authorList>
    </citation>
    <scope>NUCLEOTIDE SEQUENCE [LARGE SCALE GENOMIC DNA]</scope>
    <source>
        <strain evidence="9 11">YB392</strain>
    </source>
</reference>
<dbReference type="Gene3D" id="2.20.70.10">
    <property type="match status" value="1"/>
</dbReference>
<evidence type="ECO:0000313" key="8">
    <source>
        <dbReference type="EMBL" id="AOW01704.1"/>
    </source>
</evidence>
<dbReference type="CDD" id="cd00201">
    <property type="entry name" value="WW"/>
    <property type="match status" value="1"/>
</dbReference>
<keyword evidence="2 4" id="KW-0697">Rotamase</keyword>
<dbReference type="VEuPathDB" id="FungiDB:YALI1_B19290g"/>
<dbReference type="FunFam" id="2.20.70.10:FF:000066">
    <property type="entry name" value="Peptidyl-prolyl cis-trans isomerase"/>
    <property type="match status" value="1"/>
</dbReference>
<dbReference type="GO" id="GO:0005634">
    <property type="term" value="C:nucleus"/>
    <property type="evidence" value="ECO:0007669"/>
    <property type="project" value="EnsemblFungi"/>
</dbReference>
<dbReference type="EMBL" id="KZ859062">
    <property type="protein sequence ID" value="RDW23839.1"/>
    <property type="molecule type" value="Genomic_DNA"/>
</dbReference>
<evidence type="ECO:0000256" key="3">
    <source>
        <dbReference type="ARBA" id="ARBA00023235"/>
    </source>
</evidence>
<dbReference type="SMART" id="SM00456">
    <property type="entry name" value="WW"/>
    <property type="match status" value="1"/>
</dbReference>
<evidence type="ECO:0000313" key="11">
    <source>
        <dbReference type="Proteomes" id="UP000256601"/>
    </source>
</evidence>
<reference evidence="8 10" key="1">
    <citation type="journal article" date="2016" name="PLoS ONE">
        <title>Sequence Assembly of Yarrowia lipolytica Strain W29/CLIB89 Shows Transposable Element Diversity.</title>
        <authorList>
            <person name="Magnan C."/>
            <person name="Yu J."/>
            <person name="Chang I."/>
            <person name="Jahn E."/>
            <person name="Kanomata Y."/>
            <person name="Wu J."/>
            <person name="Zeller M."/>
            <person name="Oakes M."/>
            <person name="Baldi P."/>
            <person name="Sandmeyer S."/>
        </authorList>
    </citation>
    <scope>NUCLEOTIDE SEQUENCE [LARGE SCALE GENOMIC DNA]</scope>
    <source>
        <strain evidence="8">CLIB89</strain>
        <strain evidence="10">CLIB89(W29)</strain>
    </source>
</reference>
<dbReference type="GO" id="GO:0005829">
    <property type="term" value="C:cytosol"/>
    <property type="evidence" value="ECO:0007669"/>
    <property type="project" value="TreeGrafter"/>
</dbReference>
<dbReference type="GO" id="GO:0003755">
    <property type="term" value="F:peptidyl-prolyl cis-trans isomerase activity"/>
    <property type="evidence" value="ECO:0007669"/>
    <property type="project" value="UniProtKB-UniRule"/>
</dbReference>
<keyword evidence="3 4" id="KW-0413">Isomerase</keyword>
<dbReference type="PROSITE" id="PS50020">
    <property type="entry name" value="WW_DOMAIN_2"/>
    <property type="match status" value="1"/>
</dbReference>
<dbReference type="GeneID" id="2907226"/>
<dbReference type="InterPro" id="IPR051370">
    <property type="entry name" value="PPIase_Pin1"/>
</dbReference>
<dbReference type="VEuPathDB" id="FungiDB:YALI0_B14663g"/>
<evidence type="ECO:0000313" key="9">
    <source>
        <dbReference type="EMBL" id="RDW23839.1"/>
    </source>
</evidence>
<evidence type="ECO:0000259" key="7">
    <source>
        <dbReference type="PROSITE" id="PS50198"/>
    </source>
</evidence>
<sequence length="185" mass="20191">MSIDPSTGLVSGWEVRHSRTRNLPYYFHPATSNSSWEPPAGTDSDLLKQYMATNYSQKNTAVPNTAPGTGNGSGQKIRVSHLLIKHRDSRRPSSWKDANIERTKEEARAILEGHQAKIKAGETTIGDLAVSESDCSSARKRGDLGFFGKGEMQAEFEQASFALENGQVSDIVETASGLHLIERTG</sequence>
<dbReference type="Gene3D" id="3.10.50.40">
    <property type="match status" value="1"/>
</dbReference>
<dbReference type="GO" id="GO:0060261">
    <property type="term" value="P:positive regulation of transcription initiation by RNA polymerase II"/>
    <property type="evidence" value="ECO:0007669"/>
    <property type="project" value="EnsemblFungi"/>
</dbReference>
<evidence type="ECO:0000259" key="6">
    <source>
        <dbReference type="PROSITE" id="PS50020"/>
    </source>
</evidence>
<dbReference type="InterPro" id="IPR046357">
    <property type="entry name" value="PPIase_dom_sf"/>
</dbReference>
<dbReference type="PROSITE" id="PS50198">
    <property type="entry name" value="PPIC_PPIASE_2"/>
    <property type="match status" value="1"/>
</dbReference>